<dbReference type="AlphaFoldDB" id="A0A7S4UT30"/>
<organism evidence="1">
    <name type="scientific">Paramoeba aestuarina</name>
    <dbReference type="NCBI Taxonomy" id="180227"/>
    <lineage>
        <taxon>Eukaryota</taxon>
        <taxon>Amoebozoa</taxon>
        <taxon>Discosea</taxon>
        <taxon>Flabellinia</taxon>
        <taxon>Dactylopodida</taxon>
        <taxon>Paramoebidae</taxon>
        <taxon>Paramoeba</taxon>
    </lineage>
</organism>
<name>A0A7S4UT30_9EUKA</name>
<gene>
    <name evidence="1" type="ORF">NAES01612_LOCUS25756</name>
</gene>
<evidence type="ECO:0000313" key="1">
    <source>
        <dbReference type="EMBL" id="CAE2339865.1"/>
    </source>
</evidence>
<accession>A0A7S4UT30</accession>
<dbReference type="EMBL" id="HBKR01039452">
    <property type="protein sequence ID" value="CAE2339865.1"/>
    <property type="molecule type" value="Transcribed_RNA"/>
</dbReference>
<protein>
    <submittedName>
        <fullName evidence="1">Uncharacterized protein</fullName>
    </submittedName>
</protein>
<reference evidence="1" key="1">
    <citation type="submission" date="2021-01" db="EMBL/GenBank/DDBJ databases">
        <authorList>
            <person name="Corre E."/>
            <person name="Pelletier E."/>
            <person name="Niang G."/>
            <person name="Scheremetjew M."/>
            <person name="Finn R."/>
            <person name="Kale V."/>
            <person name="Holt S."/>
            <person name="Cochrane G."/>
            <person name="Meng A."/>
            <person name="Brown T."/>
            <person name="Cohen L."/>
        </authorList>
    </citation>
    <scope>NUCLEOTIDE SEQUENCE</scope>
    <source>
        <strain evidence="1">SoJaBio B1-5/56/2</strain>
    </source>
</reference>
<sequence length="547" mass="61339">MEVKSVECSIPCLISDFATRNNECIVNINFADFRTEAFDFIFRLTHLSQWYLIFHIWNTKLQQAKRLSRSISSKKGESVAVEITEPLRTCDSKSLTCLISFGKTSACMVAGPTSKFDITIRRASARLSIDYTGFQECLLKVFRDRAFKSALLSLTDTSMQAEGHASGHTEIKNTLYCHLRVCDHLDRQLAEIIRRMRVVIPDVHATFRERQVSEALTMNSVTTDLLFEDEESGGNYNIFVECHIERAYVCLSTALVSMIQAIKSEFTATSASQRDRSRRVLEQLKVQGVDPSADVLSEVQKCRTIPYLGGDMCVPPSGQVLFLIDDFVLTVGQSTQIQGLNVLSLVMESFMLEFAQVRDIATIQRACFVDIHSWNIFRTTGEQRSLMIGSSGTNSLQMETKQSMGEPTVAYTFTSRFNQPWEGQNPQLADFELIAGIIKSFSGLTSAAPSVDPLRVARNFVAVSPICFVPELRVTSDVVVNIDTLLNWAGVSIDTLPKHFHNILGDFLEKLFYQLYQKLCPDSIITADQEFVKSLIEDSPASPLILE</sequence>
<proteinExistence type="predicted"/>